<protein>
    <submittedName>
        <fullName evidence="1">Uncharacterized protein</fullName>
    </submittedName>
</protein>
<comment type="caution">
    <text evidence="1">The sequence shown here is derived from an EMBL/GenBank/DDBJ whole genome shotgun (WGS) entry which is preliminary data.</text>
</comment>
<keyword evidence="2" id="KW-1185">Reference proteome</keyword>
<dbReference type="Proteomes" id="UP001457282">
    <property type="component" value="Unassembled WGS sequence"/>
</dbReference>
<dbReference type="AlphaFoldDB" id="A0AAW1VNJ0"/>
<evidence type="ECO:0000313" key="2">
    <source>
        <dbReference type="Proteomes" id="UP001457282"/>
    </source>
</evidence>
<gene>
    <name evidence="1" type="ORF">M0R45_000993</name>
</gene>
<sequence>MTLSPGGTTRNFSKQSGSRKVLLKLLTTTWLHFYPLEGLNFATIDAKIALSMILQRYSSRCLQVMFAPRPMRHIYSTLPTAWSSSNARLTESLWTEDSSLQLLVNLSVTD</sequence>
<accession>A0AAW1VNJ0</accession>
<name>A0AAW1VNJ0_RUBAR</name>
<proteinExistence type="predicted"/>
<dbReference type="EMBL" id="JBEDUW010000210">
    <property type="protein sequence ID" value="KAK9903761.1"/>
    <property type="molecule type" value="Genomic_DNA"/>
</dbReference>
<reference evidence="1 2" key="1">
    <citation type="journal article" date="2023" name="G3 (Bethesda)">
        <title>A chromosome-length genome assembly and annotation of blackberry (Rubus argutus, cv. 'Hillquist').</title>
        <authorList>
            <person name="Bruna T."/>
            <person name="Aryal R."/>
            <person name="Dudchenko O."/>
            <person name="Sargent D.J."/>
            <person name="Mead D."/>
            <person name="Buti M."/>
            <person name="Cavallini A."/>
            <person name="Hytonen T."/>
            <person name="Andres J."/>
            <person name="Pham M."/>
            <person name="Weisz D."/>
            <person name="Mascagni F."/>
            <person name="Usai G."/>
            <person name="Natali L."/>
            <person name="Bassil N."/>
            <person name="Fernandez G.E."/>
            <person name="Lomsadze A."/>
            <person name="Armour M."/>
            <person name="Olukolu B."/>
            <person name="Poorten T."/>
            <person name="Britton C."/>
            <person name="Davik J."/>
            <person name="Ashrafi H."/>
            <person name="Aiden E.L."/>
            <person name="Borodovsky M."/>
            <person name="Worthington M."/>
        </authorList>
    </citation>
    <scope>NUCLEOTIDE SEQUENCE [LARGE SCALE GENOMIC DNA]</scope>
    <source>
        <strain evidence="1">PI 553951</strain>
    </source>
</reference>
<evidence type="ECO:0000313" key="1">
    <source>
        <dbReference type="EMBL" id="KAK9903761.1"/>
    </source>
</evidence>
<organism evidence="1 2">
    <name type="scientific">Rubus argutus</name>
    <name type="common">Southern blackberry</name>
    <dbReference type="NCBI Taxonomy" id="59490"/>
    <lineage>
        <taxon>Eukaryota</taxon>
        <taxon>Viridiplantae</taxon>
        <taxon>Streptophyta</taxon>
        <taxon>Embryophyta</taxon>
        <taxon>Tracheophyta</taxon>
        <taxon>Spermatophyta</taxon>
        <taxon>Magnoliopsida</taxon>
        <taxon>eudicotyledons</taxon>
        <taxon>Gunneridae</taxon>
        <taxon>Pentapetalae</taxon>
        <taxon>rosids</taxon>
        <taxon>fabids</taxon>
        <taxon>Rosales</taxon>
        <taxon>Rosaceae</taxon>
        <taxon>Rosoideae</taxon>
        <taxon>Rosoideae incertae sedis</taxon>
        <taxon>Rubus</taxon>
    </lineage>
</organism>